<dbReference type="Proteomes" id="UP001556118">
    <property type="component" value="Unassembled WGS sequence"/>
</dbReference>
<name>A0ABV3RG55_9SPHN</name>
<evidence type="ECO:0000256" key="4">
    <source>
        <dbReference type="ARBA" id="ARBA00022989"/>
    </source>
</evidence>
<evidence type="ECO:0000256" key="5">
    <source>
        <dbReference type="ARBA" id="ARBA00023136"/>
    </source>
</evidence>
<evidence type="ECO:0000313" key="8">
    <source>
        <dbReference type="Proteomes" id="UP001556118"/>
    </source>
</evidence>
<evidence type="ECO:0000256" key="2">
    <source>
        <dbReference type="ARBA" id="ARBA00022475"/>
    </source>
</evidence>
<feature type="transmembrane region" description="Helical" evidence="6">
    <location>
        <begin position="61"/>
        <end position="83"/>
    </location>
</feature>
<keyword evidence="3 6" id="KW-0812">Transmembrane</keyword>
<dbReference type="NCBIfam" id="TIGR02229">
    <property type="entry name" value="caa3_sub_IV"/>
    <property type="match status" value="1"/>
</dbReference>
<protein>
    <submittedName>
        <fullName evidence="7">Cytochrome C oxidase subunit IV family protein</fullName>
    </submittedName>
</protein>
<dbReference type="Pfam" id="PF03626">
    <property type="entry name" value="COX4_pro"/>
    <property type="match status" value="1"/>
</dbReference>
<gene>
    <name evidence="7" type="ORF">ABUH87_18265</name>
</gene>
<keyword evidence="5 6" id="KW-0472">Membrane</keyword>
<dbReference type="InterPro" id="IPR005171">
    <property type="entry name" value="Cyt_c_oxidase_su4_prok"/>
</dbReference>
<feature type="transmembrane region" description="Helical" evidence="6">
    <location>
        <begin position="36"/>
        <end position="54"/>
    </location>
</feature>
<proteinExistence type="predicted"/>
<dbReference type="RefSeq" id="WP_367775558.1">
    <property type="nucleotide sequence ID" value="NZ_JBFNXR010000054.1"/>
</dbReference>
<evidence type="ECO:0000256" key="3">
    <source>
        <dbReference type="ARBA" id="ARBA00022692"/>
    </source>
</evidence>
<comment type="subcellular location">
    <subcellularLocation>
        <location evidence="1">Cell membrane</location>
        <topology evidence="1">Multi-pass membrane protein</topology>
    </subcellularLocation>
</comment>
<keyword evidence="8" id="KW-1185">Reference proteome</keyword>
<evidence type="ECO:0000313" key="7">
    <source>
        <dbReference type="EMBL" id="MEW9857074.1"/>
    </source>
</evidence>
<reference evidence="7 8" key="1">
    <citation type="submission" date="2024-06" db="EMBL/GenBank/DDBJ databases">
        <title>Novosphingobium rhizovicinus M1R2S20.</title>
        <authorList>
            <person name="Sun J.-Q."/>
        </authorList>
    </citation>
    <scope>NUCLEOTIDE SEQUENCE [LARGE SCALE GENOMIC DNA]</scope>
    <source>
        <strain evidence="7 8">M1R2S20</strain>
    </source>
</reference>
<feature type="transmembrane region" description="Helical" evidence="6">
    <location>
        <begin position="7"/>
        <end position="30"/>
    </location>
</feature>
<evidence type="ECO:0000256" key="1">
    <source>
        <dbReference type="ARBA" id="ARBA00004651"/>
    </source>
</evidence>
<keyword evidence="4 6" id="KW-1133">Transmembrane helix</keyword>
<dbReference type="EMBL" id="JBFNXR010000054">
    <property type="protein sequence ID" value="MEW9857074.1"/>
    <property type="molecule type" value="Genomic_DNA"/>
</dbReference>
<sequence length="97" mass="10440">MSANVKRLVAAGLMLQILLGLTLLVAFLPLGSLKPWIGYGIASAKAALVLWFFMEMREEGGLVRLATVAAFAWLAIMLTLGAADYLSRGWVAAYLNP</sequence>
<accession>A0ABV3RG55</accession>
<comment type="caution">
    <text evidence="7">The sequence shown here is derived from an EMBL/GenBank/DDBJ whole genome shotgun (WGS) entry which is preliminary data.</text>
</comment>
<organism evidence="7 8">
    <name type="scientific">Novosphingobium rhizovicinum</name>
    <dbReference type="NCBI Taxonomy" id="3228928"/>
    <lineage>
        <taxon>Bacteria</taxon>
        <taxon>Pseudomonadati</taxon>
        <taxon>Pseudomonadota</taxon>
        <taxon>Alphaproteobacteria</taxon>
        <taxon>Sphingomonadales</taxon>
        <taxon>Sphingomonadaceae</taxon>
        <taxon>Novosphingobium</taxon>
    </lineage>
</organism>
<keyword evidence="2" id="KW-1003">Cell membrane</keyword>
<dbReference type="InterPro" id="IPR011743">
    <property type="entry name" value="Caa3_sub_IV"/>
</dbReference>
<evidence type="ECO:0000256" key="6">
    <source>
        <dbReference type="SAM" id="Phobius"/>
    </source>
</evidence>